<dbReference type="Pfam" id="PF07690">
    <property type="entry name" value="MFS_1"/>
    <property type="match status" value="1"/>
</dbReference>
<dbReference type="PANTHER" id="PTHR23502:SF50">
    <property type="entry name" value="TRANSPORTER, PUTATIVE (AFU_ORTHOLOGUE AFUA_5G00430)-RELATED"/>
    <property type="match status" value="1"/>
</dbReference>
<evidence type="ECO:0000313" key="8">
    <source>
        <dbReference type="EMBL" id="OGM47193.1"/>
    </source>
</evidence>
<evidence type="ECO:0000256" key="6">
    <source>
        <dbReference type="SAM" id="Phobius"/>
    </source>
</evidence>
<organism evidence="8 9">
    <name type="scientific">Aspergillus bombycis</name>
    <dbReference type="NCBI Taxonomy" id="109264"/>
    <lineage>
        <taxon>Eukaryota</taxon>
        <taxon>Fungi</taxon>
        <taxon>Dikarya</taxon>
        <taxon>Ascomycota</taxon>
        <taxon>Pezizomycotina</taxon>
        <taxon>Eurotiomycetes</taxon>
        <taxon>Eurotiomycetidae</taxon>
        <taxon>Eurotiales</taxon>
        <taxon>Aspergillaceae</taxon>
        <taxon>Aspergillus</taxon>
    </lineage>
</organism>
<evidence type="ECO:0000256" key="5">
    <source>
        <dbReference type="SAM" id="MobiDB-lite"/>
    </source>
</evidence>
<name>A0A1F8A678_9EURO</name>
<feature type="transmembrane region" description="Helical" evidence="6">
    <location>
        <begin position="485"/>
        <end position="507"/>
    </location>
</feature>
<feature type="transmembrane region" description="Helical" evidence="6">
    <location>
        <begin position="92"/>
        <end position="110"/>
    </location>
</feature>
<dbReference type="GeneID" id="34447368"/>
<evidence type="ECO:0000256" key="2">
    <source>
        <dbReference type="ARBA" id="ARBA00022692"/>
    </source>
</evidence>
<feature type="transmembrane region" description="Helical" evidence="6">
    <location>
        <begin position="391"/>
        <end position="410"/>
    </location>
</feature>
<feature type="transmembrane region" description="Helical" evidence="6">
    <location>
        <begin position="347"/>
        <end position="370"/>
    </location>
</feature>
<feature type="region of interest" description="Disordered" evidence="5">
    <location>
        <begin position="240"/>
        <end position="277"/>
    </location>
</feature>
<dbReference type="EMBL" id="LYCR01000025">
    <property type="protein sequence ID" value="OGM47193.1"/>
    <property type="molecule type" value="Genomic_DNA"/>
</dbReference>
<comment type="caution">
    <text evidence="8">The sequence shown here is derived from an EMBL/GenBank/DDBJ whole genome shotgun (WGS) entry which is preliminary data.</text>
</comment>
<feature type="domain" description="Major facilitator superfamily (MFS) profile" evidence="7">
    <location>
        <begin position="50"/>
        <end position="508"/>
    </location>
</feature>
<dbReference type="InterPro" id="IPR020846">
    <property type="entry name" value="MFS_dom"/>
</dbReference>
<dbReference type="InterPro" id="IPR011701">
    <property type="entry name" value="MFS"/>
</dbReference>
<feature type="transmembrane region" description="Helical" evidence="6">
    <location>
        <begin position="141"/>
        <end position="168"/>
    </location>
</feature>
<feature type="transmembrane region" description="Helical" evidence="6">
    <location>
        <begin position="49"/>
        <end position="72"/>
    </location>
</feature>
<dbReference type="InterPro" id="IPR036259">
    <property type="entry name" value="MFS_trans_sf"/>
</dbReference>
<reference evidence="8 9" key="1">
    <citation type="journal article" date="2016" name="Genome Biol. Evol.">
        <title>Draft genome sequence of an aflatoxigenic Aspergillus species, A. bombycis.</title>
        <authorList>
            <person name="Moore G.G."/>
            <person name="Mack B.M."/>
            <person name="Beltz S.B."/>
            <person name="Gilbert M.K."/>
        </authorList>
    </citation>
    <scope>NUCLEOTIDE SEQUENCE [LARGE SCALE GENOMIC DNA]</scope>
    <source>
        <strain evidence="9">NRRL 26010</strain>
    </source>
</reference>
<dbReference type="AlphaFoldDB" id="A0A1F8A678"/>
<protein>
    <recommendedName>
        <fullName evidence="7">Major facilitator superfamily (MFS) profile domain-containing protein</fullName>
    </recommendedName>
</protein>
<evidence type="ECO:0000259" key="7">
    <source>
        <dbReference type="PROSITE" id="PS50850"/>
    </source>
</evidence>
<dbReference type="Gene3D" id="1.20.1250.20">
    <property type="entry name" value="MFS general substrate transporter like domains"/>
    <property type="match status" value="1"/>
</dbReference>
<keyword evidence="9" id="KW-1185">Reference proteome</keyword>
<feature type="transmembrane region" description="Helical" evidence="6">
    <location>
        <begin position="302"/>
        <end position="327"/>
    </location>
</feature>
<feature type="transmembrane region" description="Helical" evidence="6">
    <location>
        <begin position="724"/>
        <end position="745"/>
    </location>
</feature>
<proteinExistence type="predicted"/>
<feature type="transmembrane region" description="Helical" evidence="6">
    <location>
        <begin position="117"/>
        <end position="135"/>
    </location>
</feature>
<dbReference type="OrthoDB" id="3525185at2759"/>
<keyword evidence="3 6" id="KW-1133">Transmembrane helix</keyword>
<evidence type="ECO:0000313" key="9">
    <source>
        <dbReference type="Proteomes" id="UP000179179"/>
    </source>
</evidence>
<evidence type="ECO:0000256" key="1">
    <source>
        <dbReference type="ARBA" id="ARBA00004141"/>
    </source>
</evidence>
<dbReference type="PANTHER" id="PTHR23502">
    <property type="entry name" value="MAJOR FACILITATOR SUPERFAMILY"/>
    <property type="match status" value="1"/>
</dbReference>
<evidence type="ECO:0000256" key="4">
    <source>
        <dbReference type="ARBA" id="ARBA00023136"/>
    </source>
</evidence>
<feature type="transmembrane region" description="Helical" evidence="6">
    <location>
        <begin position="205"/>
        <end position="225"/>
    </location>
</feature>
<dbReference type="GO" id="GO:0022857">
    <property type="term" value="F:transmembrane transporter activity"/>
    <property type="evidence" value="ECO:0007669"/>
    <property type="project" value="InterPro"/>
</dbReference>
<feature type="transmembrane region" description="Helical" evidence="6">
    <location>
        <begin position="450"/>
        <end position="473"/>
    </location>
</feature>
<dbReference type="GO" id="GO:0005886">
    <property type="term" value="C:plasma membrane"/>
    <property type="evidence" value="ECO:0007669"/>
    <property type="project" value="TreeGrafter"/>
</dbReference>
<feature type="transmembrane region" description="Helical" evidence="6">
    <location>
        <begin position="180"/>
        <end position="199"/>
    </location>
</feature>
<keyword evidence="2 6" id="KW-0812">Transmembrane</keyword>
<dbReference type="PROSITE" id="PS50850">
    <property type="entry name" value="MFS"/>
    <property type="match status" value="1"/>
</dbReference>
<keyword evidence="4 6" id="KW-0472">Membrane</keyword>
<gene>
    <name evidence="8" type="ORF">ABOM_003978</name>
</gene>
<feature type="transmembrane region" description="Helical" evidence="6">
    <location>
        <begin position="416"/>
        <end position="443"/>
    </location>
</feature>
<feature type="compositionally biased region" description="Basic and acidic residues" evidence="5">
    <location>
        <begin position="240"/>
        <end position="257"/>
    </location>
</feature>
<comment type="subcellular location">
    <subcellularLocation>
        <location evidence="1">Membrane</location>
        <topology evidence="1">Multi-pass membrane protein</topology>
    </subcellularLocation>
</comment>
<sequence length="1022" mass="114410">MSSPDSHTMFPPGTIKLEERQGLASRFKLSPTPSDDPDDPLNWSPLRKAVNFGLTCSYVLFTFVLVDINSLAYRGYMSELGLTYATFNQASGSNFAGLAFGCLLFIPCVHKFGRRPIYLLSAMVQLSCAIWWANFHKAGELIGVSLLAGLAGSISEAVVMITIVDLFFVHQHARMNGIFLFMQSLGSTGGPIAAGYIIVSMGWRWMWWMIAIFLGVNFLFVLFFFEESKYIPLVVGHAESSDHDQEGEPRYDDDQKTGEPSTVRVATRSTADPRRRRKSIRQRLAFVTRTDMPVVQHFYQPLLILFSFPAVAYTAITYGTILAWFSANASSGSYFLLDEPYQFGPSAVGLFHLGGFLGTFIATLTVPALNDGLIVRAAKQNGGIFEPEMRLWMSIPGALLNCAGLLMYGVGLGKGMHWALLAVGQGIYGFGFITTADVALTYLTDCYPDILGDALIAIVFIRNGFAMVVRFAFTPWITGMGIENTFVLISMLALVTVALPILLMIYGKRARAKTADKYRKYATRQPEEAKVAKPVVNDVSNAVWLTLRGVPGSHTNGIQDEAKPHCDRCTKGGYRCDGYVAFAEFHDETKRFTRRGPGAETSLVRLRSPQDENTRPRWIIAPTRDDDNIFTTHLVHKIFNQHDAEAIHLASTISFHLSQPDANTASDKALVLSKTSLRALSTAYFGQVHHHADLLHRGSRWYSDALKELQLQLYHPEHALREDLLVVIIYLAMYESIAFTVPNAWMQHYKGLARLTAFRGPQRHTHGVGFALYPTLRQNIAIAHIASRKRCFLEEPQWKTIPWAEKPESKTLIDCLHDIMCDVPGLLEAVDSFLAGGDETARTGLCQKALAMLDELYVWRWTWQDTFPGASFPVSADLNMQGSPPRFTSAPRPFETVLWFHDFSRAQEVCMYDSTLLLVLKMCEFLHCHPEPSWKESISDPLLPTQGTRRDIAIEILRMVDYHLDCLQGSVGALMLIFPLNVARRNLELDAEIAWLDQVMAQIADTHGFEMGRAHNVQYKTE</sequence>
<accession>A0A1F8A678</accession>
<dbReference type="SUPFAM" id="SSF103473">
    <property type="entry name" value="MFS general substrate transporter"/>
    <property type="match status" value="1"/>
</dbReference>
<dbReference type="Proteomes" id="UP000179179">
    <property type="component" value="Unassembled WGS sequence"/>
</dbReference>
<dbReference type="RefSeq" id="XP_022390910.1">
    <property type="nucleotide sequence ID" value="XM_022531108.1"/>
</dbReference>
<dbReference type="STRING" id="109264.A0A1F8A678"/>
<evidence type="ECO:0000256" key="3">
    <source>
        <dbReference type="ARBA" id="ARBA00022989"/>
    </source>
</evidence>